<sequence length="88" mass="9682">MNEEMRSLVTQLPPEVILISRDKAAQLRQGGTFPCPRPPFSTPEVTLRLQDERADQSRGAVPRGGASEALLCQRCGPSLSTCWMLGRD</sequence>
<name>A0AAD7WTC4_9TELE</name>
<accession>A0AAD7WTC4</accession>
<organism evidence="1 2">
    <name type="scientific">Aldrovandia affinis</name>
    <dbReference type="NCBI Taxonomy" id="143900"/>
    <lineage>
        <taxon>Eukaryota</taxon>
        <taxon>Metazoa</taxon>
        <taxon>Chordata</taxon>
        <taxon>Craniata</taxon>
        <taxon>Vertebrata</taxon>
        <taxon>Euteleostomi</taxon>
        <taxon>Actinopterygii</taxon>
        <taxon>Neopterygii</taxon>
        <taxon>Teleostei</taxon>
        <taxon>Notacanthiformes</taxon>
        <taxon>Halosauridae</taxon>
        <taxon>Aldrovandia</taxon>
    </lineage>
</organism>
<protein>
    <submittedName>
        <fullName evidence="1">Uncharacterized protein</fullName>
    </submittedName>
</protein>
<evidence type="ECO:0000313" key="2">
    <source>
        <dbReference type="Proteomes" id="UP001221898"/>
    </source>
</evidence>
<comment type="caution">
    <text evidence="1">The sequence shown here is derived from an EMBL/GenBank/DDBJ whole genome shotgun (WGS) entry which is preliminary data.</text>
</comment>
<evidence type="ECO:0000313" key="1">
    <source>
        <dbReference type="EMBL" id="KAJ8408522.1"/>
    </source>
</evidence>
<dbReference type="AlphaFoldDB" id="A0AAD7WTC4"/>
<proteinExistence type="predicted"/>
<reference evidence="1" key="1">
    <citation type="journal article" date="2023" name="Science">
        <title>Genome structures resolve the early diversification of teleost fishes.</title>
        <authorList>
            <person name="Parey E."/>
            <person name="Louis A."/>
            <person name="Montfort J."/>
            <person name="Bouchez O."/>
            <person name="Roques C."/>
            <person name="Iampietro C."/>
            <person name="Lluch J."/>
            <person name="Castinel A."/>
            <person name="Donnadieu C."/>
            <person name="Desvignes T."/>
            <person name="Floi Bucao C."/>
            <person name="Jouanno E."/>
            <person name="Wen M."/>
            <person name="Mejri S."/>
            <person name="Dirks R."/>
            <person name="Jansen H."/>
            <person name="Henkel C."/>
            <person name="Chen W.J."/>
            <person name="Zahm M."/>
            <person name="Cabau C."/>
            <person name="Klopp C."/>
            <person name="Thompson A.W."/>
            <person name="Robinson-Rechavi M."/>
            <person name="Braasch I."/>
            <person name="Lecointre G."/>
            <person name="Bobe J."/>
            <person name="Postlethwait J.H."/>
            <person name="Berthelot C."/>
            <person name="Roest Crollius H."/>
            <person name="Guiguen Y."/>
        </authorList>
    </citation>
    <scope>NUCLEOTIDE SEQUENCE</scope>
    <source>
        <strain evidence="1">NC1722</strain>
    </source>
</reference>
<gene>
    <name evidence="1" type="ORF">AAFF_G00251570</name>
</gene>
<dbReference type="EMBL" id="JAINUG010000034">
    <property type="protein sequence ID" value="KAJ8408522.1"/>
    <property type="molecule type" value="Genomic_DNA"/>
</dbReference>
<keyword evidence="2" id="KW-1185">Reference proteome</keyword>
<dbReference type="Proteomes" id="UP001221898">
    <property type="component" value="Unassembled WGS sequence"/>
</dbReference>